<accession>A0A934VCD9</accession>
<gene>
    <name evidence="2" type="ORF">JIN84_21655</name>
</gene>
<feature type="region of interest" description="Disordered" evidence="1">
    <location>
        <begin position="161"/>
        <end position="189"/>
    </location>
</feature>
<comment type="caution">
    <text evidence="2">The sequence shown here is derived from an EMBL/GenBank/DDBJ whole genome shotgun (WGS) entry which is preliminary data.</text>
</comment>
<proteinExistence type="predicted"/>
<evidence type="ECO:0000256" key="1">
    <source>
        <dbReference type="SAM" id="MobiDB-lite"/>
    </source>
</evidence>
<sequence length="189" mass="21211">MPTPPHGCLAVSAATFEIARRQEKWEENRNFLRQFVDPMDLVGLKTWYLTSPEGAQHTAHNLCHFVRKNPRLFAAEDVVWKRRKAEKGLGSANCKATAGLSNVRQGRTRSWKGWSLTDGKPPLRRIDWAAVDWSKSTSQISNRLGIAGVAVYRRRLGASRRSIQLSNKPPVPKSTIASSPLKENQPSKI</sequence>
<protein>
    <submittedName>
        <fullName evidence="2">Uncharacterized protein</fullName>
    </submittedName>
</protein>
<name>A0A934VCD9_9BACT</name>
<dbReference type="AlphaFoldDB" id="A0A934VCD9"/>
<reference evidence="2" key="1">
    <citation type="submission" date="2021-01" db="EMBL/GenBank/DDBJ databases">
        <title>Modified the classification status of verrucomicrobia.</title>
        <authorList>
            <person name="Feng X."/>
        </authorList>
    </citation>
    <scope>NUCLEOTIDE SEQUENCE</scope>
    <source>
        <strain evidence="2">JCM 18052</strain>
    </source>
</reference>
<evidence type="ECO:0000313" key="2">
    <source>
        <dbReference type="EMBL" id="MBK1818243.1"/>
    </source>
</evidence>
<evidence type="ECO:0000313" key="3">
    <source>
        <dbReference type="Proteomes" id="UP000600139"/>
    </source>
</evidence>
<keyword evidence="3" id="KW-1185">Reference proteome</keyword>
<organism evidence="2 3">
    <name type="scientific">Luteolibacter yonseiensis</name>
    <dbReference type="NCBI Taxonomy" id="1144680"/>
    <lineage>
        <taxon>Bacteria</taxon>
        <taxon>Pseudomonadati</taxon>
        <taxon>Verrucomicrobiota</taxon>
        <taxon>Verrucomicrobiia</taxon>
        <taxon>Verrucomicrobiales</taxon>
        <taxon>Verrucomicrobiaceae</taxon>
        <taxon>Luteolibacter</taxon>
    </lineage>
</organism>
<feature type="compositionally biased region" description="Polar residues" evidence="1">
    <location>
        <begin position="175"/>
        <end position="189"/>
    </location>
</feature>
<dbReference type="EMBL" id="JAENIK010000013">
    <property type="protein sequence ID" value="MBK1818243.1"/>
    <property type="molecule type" value="Genomic_DNA"/>
</dbReference>
<dbReference type="Proteomes" id="UP000600139">
    <property type="component" value="Unassembled WGS sequence"/>
</dbReference>
<dbReference type="RefSeq" id="WP_200353192.1">
    <property type="nucleotide sequence ID" value="NZ_BAABHZ010000002.1"/>
</dbReference>